<protein>
    <recommendedName>
        <fullName evidence="2">Oxidoreductase-like domain-containing protein</fullName>
    </recommendedName>
</protein>
<dbReference type="AlphaFoldDB" id="A0A8H7ZZQ8"/>
<dbReference type="EMBL" id="JAEFCI010002516">
    <property type="protein sequence ID" value="KAG5462182.1"/>
    <property type="molecule type" value="Genomic_DNA"/>
</dbReference>
<feature type="domain" description="Oxidoreductase-like" evidence="2">
    <location>
        <begin position="194"/>
        <end position="237"/>
    </location>
</feature>
<feature type="region of interest" description="Disordered" evidence="1">
    <location>
        <begin position="233"/>
        <end position="261"/>
    </location>
</feature>
<dbReference type="OrthoDB" id="10064411at2759"/>
<evidence type="ECO:0000313" key="3">
    <source>
        <dbReference type="EMBL" id="KAG5462182.1"/>
    </source>
</evidence>
<evidence type="ECO:0000256" key="1">
    <source>
        <dbReference type="SAM" id="MobiDB-lite"/>
    </source>
</evidence>
<dbReference type="PANTHER" id="PTHR21193:SF3">
    <property type="entry name" value="OXIDOREDUCTASE-LIKE DOMAIN-CONTAINING PROTEIN 1"/>
    <property type="match status" value="1"/>
</dbReference>
<gene>
    <name evidence="3" type="ORF">BJ554DRAFT_5520</name>
</gene>
<keyword evidence="4" id="KW-1185">Reference proteome</keyword>
<dbReference type="InterPro" id="IPR019180">
    <property type="entry name" value="Oxidoreductase-like_N"/>
</dbReference>
<proteinExistence type="predicted"/>
<dbReference type="PANTHER" id="PTHR21193">
    <property type="entry name" value="OXIDOREDUCTASE-LIKE DOMAIN-CONTAINING PROTEIN 1"/>
    <property type="match status" value="1"/>
</dbReference>
<organism evidence="3 4">
    <name type="scientific">Olpidium bornovanus</name>
    <dbReference type="NCBI Taxonomy" id="278681"/>
    <lineage>
        <taxon>Eukaryota</taxon>
        <taxon>Fungi</taxon>
        <taxon>Fungi incertae sedis</taxon>
        <taxon>Olpidiomycota</taxon>
        <taxon>Olpidiomycotina</taxon>
        <taxon>Olpidiomycetes</taxon>
        <taxon>Olpidiales</taxon>
        <taxon>Olpidiaceae</taxon>
        <taxon>Olpidium</taxon>
    </lineage>
</organism>
<accession>A0A8H7ZZQ8</accession>
<dbReference type="Proteomes" id="UP000673691">
    <property type="component" value="Unassembled WGS sequence"/>
</dbReference>
<reference evidence="3 4" key="1">
    <citation type="journal article" name="Sci. Rep.">
        <title>Genome-scale phylogenetic analyses confirm Olpidium as the closest living zoosporic fungus to the non-flagellated, terrestrial fungi.</title>
        <authorList>
            <person name="Chang Y."/>
            <person name="Rochon D."/>
            <person name="Sekimoto S."/>
            <person name="Wang Y."/>
            <person name="Chovatia M."/>
            <person name="Sandor L."/>
            <person name="Salamov A."/>
            <person name="Grigoriev I.V."/>
            <person name="Stajich J.E."/>
            <person name="Spatafora J.W."/>
        </authorList>
    </citation>
    <scope>NUCLEOTIDE SEQUENCE [LARGE SCALE GENOMIC DNA]</scope>
    <source>
        <strain evidence="3">S191</strain>
    </source>
</reference>
<name>A0A8H7ZZQ8_9FUNG</name>
<dbReference type="GO" id="GO:0005739">
    <property type="term" value="C:mitochondrion"/>
    <property type="evidence" value="ECO:0007669"/>
    <property type="project" value="TreeGrafter"/>
</dbReference>
<sequence>MPPAARLPRCAVLSATRAVSSCAPAALLFPPRTSAAEAAGPRQSRAAGLASARSAAVVCAVRTSSKNGRSFAAALLPCRAPSPTAVAARMLAAPSGKVRSVHSDGAGRATPPHSRLWKQNFWPGNVQLPDREPGWPRRLPFRYTFFALKGESQTPQDYSHTADEGAAERTRPPVRYGTFEDEKPAVNYDENGKVIIPPKPSPPEPDECCGAGCAYCSVWDEYDEKLANYRAAVEAASEAHGPSDPGGPGGSEDLPDVDPGMKAFLELERRLKMK</sequence>
<dbReference type="Pfam" id="PF09791">
    <property type="entry name" value="Oxidored-like"/>
    <property type="match status" value="1"/>
</dbReference>
<evidence type="ECO:0000313" key="4">
    <source>
        <dbReference type="Proteomes" id="UP000673691"/>
    </source>
</evidence>
<evidence type="ECO:0000259" key="2">
    <source>
        <dbReference type="Pfam" id="PF09791"/>
    </source>
</evidence>
<dbReference type="InterPro" id="IPR039251">
    <property type="entry name" value="OXLD1"/>
</dbReference>
<comment type="caution">
    <text evidence="3">The sequence shown here is derived from an EMBL/GenBank/DDBJ whole genome shotgun (WGS) entry which is preliminary data.</text>
</comment>